<dbReference type="Gene3D" id="3.10.450.50">
    <property type="match status" value="1"/>
</dbReference>
<dbReference type="Proteomes" id="UP000646211">
    <property type="component" value="Unassembled WGS sequence"/>
</dbReference>
<evidence type="ECO:0000259" key="1">
    <source>
        <dbReference type="Pfam" id="PF13474"/>
    </source>
</evidence>
<evidence type="ECO:0000313" key="3">
    <source>
        <dbReference type="Proteomes" id="UP000646211"/>
    </source>
</evidence>
<accession>A0A930Y032</accession>
<organism evidence="2 3">
    <name type="scientific">Flavobacterium soyangense</name>
    <dbReference type="NCBI Taxonomy" id="2023265"/>
    <lineage>
        <taxon>Bacteria</taxon>
        <taxon>Pseudomonadati</taxon>
        <taxon>Bacteroidota</taxon>
        <taxon>Flavobacteriia</taxon>
        <taxon>Flavobacteriales</taxon>
        <taxon>Flavobacteriaceae</taxon>
        <taxon>Flavobacterium</taxon>
    </lineage>
</organism>
<evidence type="ECO:0000313" key="2">
    <source>
        <dbReference type="EMBL" id="MBF2709533.1"/>
    </source>
</evidence>
<proteinExistence type="predicted"/>
<name>A0A930Y032_9FLAO</name>
<gene>
    <name evidence="2" type="ORF">IR213_13175</name>
</gene>
<dbReference type="EMBL" id="JADHEC010000034">
    <property type="protein sequence ID" value="MBF2709533.1"/>
    <property type="molecule type" value="Genomic_DNA"/>
</dbReference>
<dbReference type="SUPFAM" id="SSF54427">
    <property type="entry name" value="NTF2-like"/>
    <property type="match status" value="1"/>
</dbReference>
<feature type="domain" description="SnoaL-like" evidence="1">
    <location>
        <begin position="25"/>
        <end position="140"/>
    </location>
</feature>
<dbReference type="InterPro" id="IPR032710">
    <property type="entry name" value="NTF2-like_dom_sf"/>
</dbReference>
<dbReference type="AlphaFoldDB" id="A0A930Y032"/>
<dbReference type="RefSeq" id="WP_194312773.1">
    <property type="nucleotide sequence ID" value="NZ_JADHEC010000034.1"/>
</dbReference>
<dbReference type="InterPro" id="IPR037401">
    <property type="entry name" value="SnoaL-like"/>
</dbReference>
<keyword evidence="3" id="KW-1185">Reference proteome</keyword>
<reference evidence="2" key="1">
    <citation type="submission" date="2020-11" db="EMBL/GenBank/DDBJ databases">
        <title>Genome of Flavobacterium soyangense.</title>
        <authorList>
            <person name="Liu Q."/>
            <person name="Xin Y.-H."/>
        </authorList>
    </citation>
    <scope>NUCLEOTIDE SEQUENCE</scope>
    <source>
        <strain evidence="2">CGMCC 1.13493</strain>
    </source>
</reference>
<protein>
    <submittedName>
        <fullName evidence="2">Nuclear transport factor 2 family protein</fullName>
    </submittedName>
</protein>
<comment type="caution">
    <text evidence="2">The sequence shown here is derived from an EMBL/GenBank/DDBJ whole genome shotgun (WGS) entry which is preliminary data.</text>
</comment>
<dbReference type="Pfam" id="PF13474">
    <property type="entry name" value="SnoaL_3"/>
    <property type="match status" value="1"/>
</dbReference>
<sequence length="155" mass="18035">MNEQVFSKLIIDGTIFPNENAEINALSKFYKAFNNQDMLLMEQSWLNTAKISMDNPIGGIRRGWDEIGNGYNKIFNGKAKVYVEFYDFSIHKTENMFFATGRERGYFKTEEIEISLAIRTTRIFVLNDGSWRQIHHHGSIDNPELLKSYQEAILK</sequence>